<dbReference type="EMBL" id="BMWZ01000001">
    <property type="protein sequence ID" value="GGZ70459.1"/>
    <property type="molecule type" value="Genomic_DNA"/>
</dbReference>
<organism evidence="1 2">
    <name type="scientific">Algibacter mikhailovii</name>
    <dbReference type="NCBI Taxonomy" id="425498"/>
    <lineage>
        <taxon>Bacteria</taxon>
        <taxon>Pseudomonadati</taxon>
        <taxon>Bacteroidota</taxon>
        <taxon>Flavobacteriia</taxon>
        <taxon>Flavobacteriales</taxon>
        <taxon>Flavobacteriaceae</taxon>
        <taxon>Algibacter</taxon>
    </lineage>
</organism>
<sequence length="76" mass="9144">MNPFLPSQEEILHSVGEIMDVSVLVYIDLNLTLEEQFNKYSKNLKRHLKKVREACYIKRLNQNKKYKVLFRCIMKL</sequence>
<gene>
    <name evidence="1" type="ORF">GCM10007028_04490</name>
</gene>
<keyword evidence="2" id="KW-1185">Reference proteome</keyword>
<reference evidence="1" key="1">
    <citation type="journal article" date="2014" name="Int. J. Syst. Evol. Microbiol.">
        <title>Complete genome sequence of Corynebacterium casei LMG S-19264T (=DSM 44701T), isolated from a smear-ripened cheese.</title>
        <authorList>
            <consortium name="US DOE Joint Genome Institute (JGI-PGF)"/>
            <person name="Walter F."/>
            <person name="Albersmeier A."/>
            <person name="Kalinowski J."/>
            <person name="Ruckert C."/>
        </authorList>
    </citation>
    <scope>NUCLEOTIDE SEQUENCE</scope>
    <source>
        <strain evidence="1">KCTC 12710</strain>
    </source>
</reference>
<name>A0A918V5C3_9FLAO</name>
<protein>
    <submittedName>
        <fullName evidence="1">Uncharacterized protein</fullName>
    </submittedName>
</protein>
<reference evidence="1" key="2">
    <citation type="submission" date="2020-09" db="EMBL/GenBank/DDBJ databases">
        <authorList>
            <person name="Sun Q."/>
            <person name="Kim S."/>
        </authorList>
    </citation>
    <scope>NUCLEOTIDE SEQUENCE</scope>
    <source>
        <strain evidence="1">KCTC 12710</strain>
    </source>
</reference>
<dbReference type="Proteomes" id="UP000636004">
    <property type="component" value="Unassembled WGS sequence"/>
</dbReference>
<comment type="caution">
    <text evidence="1">The sequence shown here is derived from an EMBL/GenBank/DDBJ whole genome shotgun (WGS) entry which is preliminary data.</text>
</comment>
<evidence type="ECO:0000313" key="2">
    <source>
        <dbReference type="Proteomes" id="UP000636004"/>
    </source>
</evidence>
<evidence type="ECO:0000313" key="1">
    <source>
        <dbReference type="EMBL" id="GGZ70459.1"/>
    </source>
</evidence>
<accession>A0A918V5C3</accession>
<dbReference type="AlphaFoldDB" id="A0A918V5C3"/>
<proteinExistence type="predicted"/>